<dbReference type="InterPro" id="IPR009936">
    <property type="entry name" value="DUF1468"/>
</dbReference>
<evidence type="ECO:0000259" key="2">
    <source>
        <dbReference type="Pfam" id="PF07331"/>
    </source>
</evidence>
<dbReference type="AlphaFoldDB" id="A0A5Q2MEU1"/>
<evidence type="ECO:0000313" key="3">
    <source>
        <dbReference type="EMBL" id="QGG41647.1"/>
    </source>
</evidence>
<feature type="transmembrane region" description="Helical" evidence="1">
    <location>
        <begin position="101"/>
        <end position="132"/>
    </location>
</feature>
<dbReference type="Pfam" id="PF07331">
    <property type="entry name" value="TctB"/>
    <property type="match status" value="1"/>
</dbReference>
<feature type="transmembrane region" description="Helical" evidence="1">
    <location>
        <begin position="52"/>
        <end position="72"/>
    </location>
</feature>
<feature type="domain" description="DUF1468" evidence="2">
    <location>
        <begin position="22"/>
        <end position="164"/>
    </location>
</feature>
<protein>
    <submittedName>
        <fullName evidence="3">Tripartite tricarboxylate transporter TctB family protein</fullName>
    </submittedName>
</protein>
<keyword evidence="1" id="KW-1133">Transmembrane helix</keyword>
<dbReference type="EMBL" id="CP045737">
    <property type="protein sequence ID" value="QGG41647.1"/>
    <property type="molecule type" value="Genomic_DNA"/>
</dbReference>
<dbReference type="RefSeq" id="WP_153652915.1">
    <property type="nucleotide sequence ID" value="NZ_CP045737.1"/>
</dbReference>
<dbReference type="Proteomes" id="UP000392064">
    <property type="component" value="Chromosome"/>
</dbReference>
<dbReference type="KEGG" id="aef:GEV26_09910"/>
<proteinExistence type="predicted"/>
<reference evidence="3 4" key="1">
    <citation type="submission" date="2019-11" db="EMBL/GenBank/DDBJ databases">
        <authorList>
            <person name="Li J."/>
        </authorList>
    </citation>
    <scope>NUCLEOTIDE SEQUENCE [LARGE SCALE GENOMIC DNA]</scope>
    <source>
        <strain evidence="3 4">MF47</strain>
    </source>
</reference>
<keyword evidence="1" id="KW-0812">Transmembrane</keyword>
<organism evidence="3 4">
    <name type="scientific">Aeromicrobium yanjiei</name>
    <dbReference type="NCBI Taxonomy" id="2662028"/>
    <lineage>
        <taxon>Bacteria</taxon>
        <taxon>Bacillati</taxon>
        <taxon>Actinomycetota</taxon>
        <taxon>Actinomycetes</taxon>
        <taxon>Propionibacteriales</taxon>
        <taxon>Nocardioidaceae</taxon>
        <taxon>Aeromicrobium</taxon>
    </lineage>
</organism>
<accession>A0A5Q2MEU1</accession>
<evidence type="ECO:0000256" key="1">
    <source>
        <dbReference type="SAM" id="Phobius"/>
    </source>
</evidence>
<sequence length="172" mass="17919">MSVIDKPTEAGTRIIDKAQYAMAAFIGVVGAYILYDATTLEDGFADQPVQPYAFPYAVGAVLLGLAVLLAIATARGDVPQAEEGEDVDLTQPSDWATVAKLVAVFAVNIALIDWLGWAITGAILFVGTAWVLGSRTLIRDVGVGVALSVGTWYGFYSGLGLAIPAGVLDGIL</sequence>
<keyword evidence="1" id="KW-0472">Membrane</keyword>
<keyword evidence="4" id="KW-1185">Reference proteome</keyword>
<feature type="transmembrane region" description="Helical" evidence="1">
    <location>
        <begin position="152"/>
        <end position="171"/>
    </location>
</feature>
<name>A0A5Q2MEU1_9ACTN</name>
<gene>
    <name evidence="3" type="ORF">GEV26_09910</name>
</gene>
<feature type="transmembrane region" description="Helical" evidence="1">
    <location>
        <begin position="20"/>
        <end position="40"/>
    </location>
</feature>
<evidence type="ECO:0000313" key="4">
    <source>
        <dbReference type="Proteomes" id="UP000392064"/>
    </source>
</evidence>